<feature type="transmembrane region" description="Helical" evidence="1">
    <location>
        <begin position="80"/>
        <end position="98"/>
    </location>
</feature>
<protein>
    <submittedName>
        <fullName evidence="2">Uncharacterized protein</fullName>
    </submittedName>
</protein>
<dbReference type="EMBL" id="IACJ01003477">
    <property type="protein sequence ID" value="LAA35709.1"/>
    <property type="molecule type" value="Transcribed_RNA"/>
</dbReference>
<reference evidence="2" key="2">
    <citation type="submission" date="2017-11" db="EMBL/GenBank/DDBJ databases">
        <title>Coralsnake Venomics: Analyses of Venom Gland Transcriptomes and Proteomes of Six Brazilian Taxa.</title>
        <authorList>
            <person name="Aird S.D."/>
            <person name="Jorge da Silva N."/>
            <person name="Qiu L."/>
            <person name="Villar-Briones A."/>
            <person name="Aparecida-Saddi V."/>
            <person name="Campos-Telles M.P."/>
            <person name="Grau M."/>
            <person name="Mikheyev A.S."/>
        </authorList>
    </citation>
    <scope>NUCLEOTIDE SEQUENCE</scope>
    <source>
        <tissue evidence="2">Venom_gland</tissue>
    </source>
</reference>
<feature type="transmembrane region" description="Helical" evidence="1">
    <location>
        <begin position="20"/>
        <end position="39"/>
    </location>
</feature>
<keyword evidence="1" id="KW-1133">Transmembrane helix</keyword>
<name>A0A2D4EKP5_MICCO</name>
<organism evidence="2">
    <name type="scientific">Micrurus corallinus</name>
    <name type="common">Brazilian coral snake</name>
    <dbReference type="NCBI Taxonomy" id="54390"/>
    <lineage>
        <taxon>Eukaryota</taxon>
        <taxon>Metazoa</taxon>
        <taxon>Chordata</taxon>
        <taxon>Craniata</taxon>
        <taxon>Vertebrata</taxon>
        <taxon>Euteleostomi</taxon>
        <taxon>Lepidosauria</taxon>
        <taxon>Squamata</taxon>
        <taxon>Bifurcata</taxon>
        <taxon>Unidentata</taxon>
        <taxon>Episquamata</taxon>
        <taxon>Toxicofera</taxon>
        <taxon>Serpentes</taxon>
        <taxon>Colubroidea</taxon>
        <taxon>Elapidae</taxon>
        <taxon>Elapinae</taxon>
        <taxon>Micrurus</taxon>
    </lineage>
</organism>
<keyword evidence="1" id="KW-0472">Membrane</keyword>
<evidence type="ECO:0000256" key="1">
    <source>
        <dbReference type="SAM" id="Phobius"/>
    </source>
</evidence>
<keyword evidence="1" id="KW-0812">Transmembrane</keyword>
<proteinExistence type="predicted"/>
<reference evidence="2" key="1">
    <citation type="submission" date="2017-07" db="EMBL/GenBank/DDBJ databases">
        <authorList>
            <person name="Mikheyev A."/>
            <person name="Grau M."/>
        </authorList>
    </citation>
    <scope>NUCLEOTIDE SEQUENCE</scope>
    <source>
        <tissue evidence="2">Venom_gland</tissue>
    </source>
</reference>
<feature type="transmembrane region" description="Helical" evidence="1">
    <location>
        <begin position="46"/>
        <end position="68"/>
    </location>
</feature>
<accession>A0A2D4EKP5</accession>
<sequence length="131" mass="15263">MVEFFWEAKGSVFASLDNVRSTYLILYICFCGDGGLSFFPTERSVWVCLWLVCLVCTFVYVVPCVYVHTDARVFYNESDFESLLWALTRCIIFLFKNLNAKPKYIGYSQYFASKTHSILAAFPRFFFSLLK</sequence>
<evidence type="ECO:0000313" key="2">
    <source>
        <dbReference type="EMBL" id="LAA35709.1"/>
    </source>
</evidence>
<dbReference type="EMBL" id="IACJ01003478">
    <property type="protein sequence ID" value="LAA35713.1"/>
    <property type="molecule type" value="Transcribed_RNA"/>
</dbReference>
<dbReference type="AlphaFoldDB" id="A0A2D4EKP5"/>